<evidence type="ECO:0000256" key="1">
    <source>
        <dbReference type="SAM" id="SignalP"/>
    </source>
</evidence>
<reference evidence="3 4" key="1">
    <citation type="submission" date="2018-06" db="EMBL/GenBank/DDBJ databases">
        <authorList>
            <consortium name="Pathogen Informatics"/>
            <person name="Doyle S."/>
        </authorList>
    </citation>
    <scope>NUCLEOTIDE SEQUENCE [LARGE SCALE GENOMIC DNA]</scope>
    <source>
        <strain evidence="3 4">NCTC12151</strain>
    </source>
</reference>
<dbReference type="RefSeq" id="WP_232054896.1">
    <property type="nucleotide sequence ID" value="NZ_LR698987.1"/>
</dbReference>
<dbReference type="Gene3D" id="2.160.20.20">
    <property type="match status" value="1"/>
</dbReference>
<dbReference type="InterPro" id="IPR043990">
    <property type="entry name" value="AC_1"/>
</dbReference>
<feature type="chain" id="PRO_5015868012" evidence="1">
    <location>
        <begin position="33"/>
        <end position="975"/>
    </location>
</feature>
<keyword evidence="1" id="KW-0732">Signal</keyword>
<evidence type="ECO:0000313" key="3">
    <source>
        <dbReference type="EMBL" id="SQI41455.1"/>
    </source>
</evidence>
<dbReference type="SUPFAM" id="SSF103515">
    <property type="entry name" value="Autotransporter"/>
    <property type="match status" value="1"/>
</dbReference>
<dbReference type="EMBL" id="LS483470">
    <property type="protein sequence ID" value="SQI41455.1"/>
    <property type="molecule type" value="Genomic_DNA"/>
</dbReference>
<dbReference type="PANTHER" id="PTHR12338:SF5">
    <property type="entry name" value="ANTIGEN 43-RELATED"/>
    <property type="match status" value="1"/>
</dbReference>
<dbReference type="InterPro" id="IPR050909">
    <property type="entry name" value="Bact_Autotransporter_VF"/>
</dbReference>
<protein>
    <submittedName>
        <fullName evidence="3">Outer membrane protein IcsA autotransporter</fullName>
    </submittedName>
</protein>
<dbReference type="CDD" id="cd01344">
    <property type="entry name" value="PL2_Passenger_AT"/>
    <property type="match status" value="1"/>
</dbReference>
<accession>A0A2X4XNE7</accession>
<dbReference type="PANTHER" id="PTHR12338">
    <property type="entry name" value="AUTOTRANSPORTER"/>
    <property type="match status" value="1"/>
</dbReference>
<evidence type="ECO:0000313" key="4">
    <source>
        <dbReference type="Proteomes" id="UP000249005"/>
    </source>
</evidence>
<dbReference type="PROSITE" id="PS51257">
    <property type="entry name" value="PROKAR_LIPOPROTEIN"/>
    <property type="match status" value="1"/>
</dbReference>
<evidence type="ECO:0000259" key="2">
    <source>
        <dbReference type="PROSITE" id="PS51208"/>
    </source>
</evidence>
<dbReference type="SUPFAM" id="SSF51126">
    <property type="entry name" value="Pectin lyase-like"/>
    <property type="match status" value="1"/>
</dbReference>
<gene>
    <name evidence="3" type="primary">icsA_11</name>
    <name evidence="3" type="ORF">NCTC12151_02083</name>
</gene>
<dbReference type="PROSITE" id="PS51208">
    <property type="entry name" value="AUTOTRANSPORTER"/>
    <property type="match status" value="1"/>
</dbReference>
<dbReference type="InterPro" id="IPR005546">
    <property type="entry name" value="Autotransporte_beta"/>
</dbReference>
<dbReference type="Gene3D" id="2.40.128.130">
    <property type="entry name" value="Autotransporter beta-domain"/>
    <property type="match status" value="1"/>
</dbReference>
<feature type="signal peptide" evidence="1">
    <location>
        <begin position="1"/>
        <end position="32"/>
    </location>
</feature>
<proteinExistence type="predicted"/>
<dbReference type="KEGG" id="lri:NCTC12151_02083"/>
<dbReference type="Pfam" id="PF18883">
    <property type="entry name" value="AC_1"/>
    <property type="match status" value="1"/>
</dbReference>
<dbReference type="NCBIfam" id="TIGR01414">
    <property type="entry name" value="autotrans_barl"/>
    <property type="match status" value="1"/>
</dbReference>
<dbReference type="SMART" id="SM00869">
    <property type="entry name" value="Autotransporter"/>
    <property type="match status" value="1"/>
</dbReference>
<dbReference type="InterPro" id="IPR011050">
    <property type="entry name" value="Pectin_lyase_fold/virulence"/>
</dbReference>
<organism evidence="3 4">
    <name type="scientific">Leminorella richardii</name>
    <dbReference type="NCBI Taxonomy" id="158841"/>
    <lineage>
        <taxon>Bacteria</taxon>
        <taxon>Pseudomonadati</taxon>
        <taxon>Pseudomonadota</taxon>
        <taxon>Gammaproteobacteria</taxon>
        <taxon>Enterobacterales</taxon>
        <taxon>Budviciaceae</taxon>
        <taxon>Leminorella</taxon>
    </lineage>
</organism>
<dbReference type="Proteomes" id="UP000249005">
    <property type="component" value="Chromosome 1"/>
</dbReference>
<dbReference type="InterPro" id="IPR036709">
    <property type="entry name" value="Autotransporte_beta_dom_sf"/>
</dbReference>
<name>A0A2X4XNE7_9GAMM</name>
<dbReference type="Pfam" id="PF03797">
    <property type="entry name" value="Autotransporter"/>
    <property type="match status" value="1"/>
</dbReference>
<dbReference type="AlphaFoldDB" id="A0A2X4XNE7"/>
<dbReference type="InterPro" id="IPR012332">
    <property type="entry name" value="Autotransporter_pectin_lyase_C"/>
</dbReference>
<feature type="domain" description="Autotransporter" evidence="2">
    <location>
        <begin position="687"/>
        <end position="975"/>
    </location>
</feature>
<sequence length="975" mass="103014">MDISRRNGKRFYLNSIAAVLIGAFGVSAQSWAACTTKTGGPGGVTSAIAATANSQCTTDVSYVENATLGTTDATQVSVAGSGTSLSFSADSVNITSNSGSNGKAISLTNGGTLNFAGDLNVNLNGSTPSQNYGILLSSPGTLTIEKNLTMLGRVDNSFISALNGTVEVKGESIFRILDPSLRGAIIVTGMTGSGTNSQLFFRGKTTIENLSNSSTSIMMHGTSLVSFGDLDMSSFGAGGMDVSINEDAALTSSGTTVVDSGKNVILNVNTKLGSKGAIVLGESQSVIDQQLANRTRTLVNVGANASLTNIQSDAIGIRVNNSTTDISDISIKGTLDVRNGTAIQGKGTGVEYVSIDGGSVYGVISLDRGDDVLTANSGLIDGEIIMGRGSDTLILNQGIDITGLVKANGHDPMYVQTDAENNTLEANGLSFVGYTSLAGNSREGTNVANWDSVRLNNGASLTLSDSLFESTLDRARQLVIDGSSSLIHQSGTAAAARSVYGSVENNGRIAMDNGAAGDTLTITGNYRGDGGQLVLNTVLHDDASPTDRLIVEGNTEAGTTSVLINQVGGSGALTQQGIEIVTVGGASDAVFKKMDNTRIVAGLYEYDIVKKGSNWYLTSELEPVTPPVTPPVDPGITPPPTVTPETINKYRPESGSYMANHMAANTLFLMRLHDRLGETQYTDVLTGEKRVTSMWMRHVGGHNRSRDSSGQLRTQSNRYVMQMGGDLAQWSSDGLDRWHLGAMVGYANQHSNTEAKYSPDRSRGSVEGYSAGLYGTWYANTQEKTGSYVDAWALYNWFDNEVSGDRLSTEKYKSRGVTASVESGYTFKLAERQADGAAFYLQPKAQVTWMGVRSKDHVEDDSKGRTRVSFDGSGNIQTRLGLRAFANGHSDIDKGKNRAFEPFIEANWLHNTKDFGVTMNGQHNGISGTKNIGELKLGVEGQMSTGLTLWGNVGQQVGSKGYSDTQAILGIKYSF</sequence>
<dbReference type="InterPro" id="IPR006315">
    <property type="entry name" value="OM_autotransptr_brl_dom"/>
</dbReference>
<dbReference type="GO" id="GO:0019867">
    <property type="term" value="C:outer membrane"/>
    <property type="evidence" value="ECO:0007669"/>
    <property type="project" value="InterPro"/>
</dbReference>
<keyword evidence="4" id="KW-1185">Reference proteome</keyword>